<sequence>MQKYCLNHFSICLNFWEKGSEIYIWRTIKGLKQSDINVEQANRRTIEKMVKELKSIILANSKKVTIYTGIRTNNEFGIQYIRKTMSATNFKYLPMTDTGVSYFDIDFENDPDFAEEQLKFLAALSLSYVPPYSNSVKEPHNFVFIAKLFGETMTSGKFIFGFDHRSVYSSDLIHSLKKLPTESSEIHYYKVENLSDFGVFDLKQALNCLEDPLLYL</sequence>
<name>A0A0F9HC15_9ZZZZ</name>
<protein>
    <submittedName>
        <fullName evidence="1">Uncharacterized protein</fullName>
    </submittedName>
</protein>
<dbReference type="AlphaFoldDB" id="A0A0F9HC15"/>
<reference evidence="1" key="1">
    <citation type="journal article" date="2015" name="Nature">
        <title>Complex archaea that bridge the gap between prokaryotes and eukaryotes.</title>
        <authorList>
            <person name="Spang A."/>
            <person name="Saw J.H."/>
            <person name="Jorgensen S.L."/>
            <person name="Zaremba-Niedzwiedzka K."/>
            <person name="Martijn J."/>
            <person name="Lind A.E."/>
            <person name="van Eijk R."/>
            <person name="Schleper C."/>
            <person name="Guy L."/>
            <person name="Ettema T.J."/>
        </authorList>
    </citation>
    <scope>NUCLEOTIDE SEQUENCE</scope>
</reference>
<comment type="caution">
    <text evidence="1">The sequence shown here is derived from an EMBL/GenBank/DDBJ whole genome shotgun (WGS) entry which is preliminary data.</text>
</comment>
<dbReference type="EMBL" id="LAZR01015503">
    <property type="protein sequence ID" value="KKM10899.1"/>
    <property type="molecule type" value="Genomic_DNA"/>
</dbReference>
<accession>A0A0F9HC15</accession>
<organism evidence="1">
    <name type="scientific">marine sediment metagenome</name>
    <dbReference type="NCBI Taxonomy" id="412755"/>
    <lineage>
        <taxon>unclassified sequences</taxon>
        <taxon>metagenomes</taxon>
        <taxon>ecological metagenomes</taxon>
    </lineage>
</organism>
<proteinExistence type="predicted"/>
<evidence type="ECO:0000313" key="1">
    <source>
        <dbReference type="EMBL" id="KKM10899.1"/>
    </source>
</evidence>
<gene>
    <name evidence="1" type="ORF">LCGC14_1721620</name>
</gene>